<dbReference type="GO" id="GO:0005524">
    <property type="term" value="F:ATP binding"/>
    <property type="evidence" value="ECO:0007669"/>
    <property type="project" value="UniProtKB-UniRule"/>
</dbReference>
<dbReference type="EMBL" id="FTOA01000003">
    <property type="protein sequence ID" value="SIS75656.1"/>
    <property type="molecule type" value="Genomic_DNA"/>
</dbReference>
<evidence type="ECO:0000256" key="6">
    <source>
        <dbReference type="ARBA" id="ARBA00022741"/>
    </source>
</evidence>
<dbReference type="GO" id="GO:0009252">
    <property type="term" value="P:peptidoglycan biosynthetic process"/>
    <property type="evidence" value="ECO:0007669"/>
    <property type="project" value="UniProtKB-UniRule"/>
</dbReference>
<dbReference type="PANTHER" id="PTHR43692:SF1">
    <property type="entry name" value="UDP-N-ACETYLMURAMOYLALANINE--D-GLUTAMATE LIGASE"/>
    <property type="match status" value="1"/>
</dbReference>
<evidence type="ECO:0000256" key="5">
    <source>
        <dbReference type="ARBA" id="ARBA00022618"/>
    </source>
</evidence>
<evidence type="ECO:0000256" key="10">
    <source>
        <dbReference type="RuleBase" id="RU003664"/>
    </source>
</evidence>
<evidence type="ECO:0000256" key="3">
    <source>
        <dbReference type="ARBA" id="ARBA00022490"/>
    </source>
</evidence>
<keyword evidence="4 9" id="KW-0436">Ligase</keyword>
<comment type="catalytic activity">
    <reaction evidence="9 10">
        <text>UDP-N-acetyl-alpha-D-muramoyl-L-alanine + D-glutamate + ATP = UDP-N-acetyl-alpha-D-muramoyl-L-alanyl-D-glutamate + ADP + phosphate + H(+)</text>
        <dbReference type="Rhea" id="RHEA:16429"/>
        <dbReference type="ChEBI" id="CHEBI:15378"/>
        <dbReference type="ChEBI" id="CHEBI:29986"/>
        <dbReference type="ChEBI" id="CHEBI:30616"/>
        <dbReference type="ChEBI" id="CHEBI:43474"/>
        <dbReference type="ChEBI" id="CHEBI:83898"/>
        <dbReference type="ChEBI" id="CHEBI:83900"/>
        <dbReference type="ChEBI" id="CHEBI:456216"/>
        <dbReference type="EC" id="6.3.2.9"/>
    </reaction>
</comment>
<dbReference type="SUPFAM" id="SSF53244">
    <property type="entry name" value="MurD-like peptide ligases, peptide-binding domain"/>
    <property type="match status" value="1"/>
</dbReference>
<keyword evidence="9 10" id="KW-0133">Cell shape</keyword>
<dbReference type="GO" id="GO:0008764">
    <property type="term" value="F:UDP-N-acetylmuramoylalanine-D-glutamate ligase activity"/>
    <property type="evidence" value="ECO:0007669"/>
    <property type="project" value="UniProtKB-UniRule"/>
</dbReference>
<dbReference type="RefSeq" id="WP_076400169.1">
    <property type="nucleotide sequence ID" value="NZ_FTOA01000003.1"/>
</dbReference>
<evidence type="ECO:0000313" key="13">
    <source>
        <dbReference type="EMBL" id="SIS75656.1"/>
    </source>
</evidence>
<dbReference type="GO" id="GO:0071555">
    <property type="term" value="P:cell wall organization"/>
    <property type="evidence" value="ECO:0007669"/>
    <property type="project" value="UniProtKB-KW"/>
</dbReference>
<dbReference type="Pfam" id="PF02875">
    <property type="entry name" value="Mur_ligase_C"/>
    <property type="match status" value="1"/>
</dbReference>
<sequence length="465" mass="49813">MIPTLRYALRKLAIVGLGKSGLSAARALSADGAKVLVWDDNPDARQKAAEAGYTVVEPNENSWSDVDRVIWSPGIPHTHPKAHPLAQLAARLGKPMVCDVDLLCDANTQPFYVGITGTNGKSTTTALITHILKSAGQQAEAAGNIGIPALDSPTLGMTGTYVLELSSYQLELVPSLRLDVAVWTNITPDHLDRHGGMDGYVTAKRRLFQNQKYPSHAVIGVDDDYSARICAELIRQGGSQVIPVSVTRAVENGVYVKDGMLIDATGRRPQEICDLREMKTLPGAHNWQNAALAYAASRCRGVSLPRILDALRSFPGLPHRQQLVAVIEDVAFINDSKATNADAASKALGCYTDVLWIAGGKAKEGGIASLAPLFPRIKHAFLIGESANDFAAVLKAANVPCTISGTLENAVEQADEMADHGDTVLLSPACASFDQFRSFEHRGEVFMDIVHELEEDDDGEDGSAA</sequence>
<dbReference type="STRING" id="80876.SAMN05421779_103466"/>
<keyword evidence="8 9" id="KW-0131">Cell cycle</keyword>
<keyword evidence="7 9" id="KW-0067">ATP-binding</keyword>
<dbReference type="Proteomes" id="UP000185678">
    <property type="component" value="Unassembled WGS sequence"/>
</dbReference>
<dbReference type="AlphaFoldDB" id="A0A1N7LP83"/>
<comment type="similarity">
    <text evidence="9">Belongs to the MurCDEF family.</text>
</comment>
<keyword evidence="6 9" id="KW-0547">Nucleotide-binding</keyword>
<dbReference type="InterPro" id="IPR036565">
    <property type="entry name" value="Mur-like_cat_sf"/>
</dbReference>
<dbReference type="InterPro" id="IPR005762">
    <property type="entry name" value="MurD"/>
</dbReference>
<dbReference type="InterPro" id="IPR036615">
    <property type="entry name" value="Mur_ligase_C_dom_sf"/>
</dbReference>
<dbReference type="UniPathway" id="UPA00219"/>
<feature type="domain" description="Mur ligase central" evidence="12">
    <location>
        <begin position="115"/>
        <end position="296"/>
    </location>
</feature>
<evidence type="ECO:0000259" key="12">
    <source>
        <dbReference type="Pfam" id="PF08245"/>
    </source>
</evidence>
<dbReference type="NCBIfam" id="TIGR01087">
    <property type="entry name" value="murD"/>
    <property type="match status" value="1"/>
</dbReference>
<keyword evidence="9 10" id="KW-0961">Cell wall biogenesis/degradation</keyword>
<comment type="subcellular location">
    <subcellularLocation>
        <location evidence="1 9 10">Cytoplasm</location>
    </subcellularLocation>
</comment>
<dbReference type="InterPro" id="IPR036291">
    <property type="entry name" value="NAD(P)-bd_dom_sf"/>
</dbReference>
<dbReference type="OrthoDB" id="9809796at2"/>
<dbReference type="GO" id="GO:0005737">
    <property type="term" value="C:cytoplasm"/>
    <property type="evidence" value="ECO:0007669"/>
    <property type="project" value="UniProtKB-SubCell"/>
</dbReference>
<dbReference type="EC" id="6.3.2.9" evidence="9 10"/>
<dbReference type="InterPro" id="IPR018109">
    <property type="entry name" value="Folylpolyglutamate_synth_CS"/>
</dbReference>
<proteinExistence type="inferred from homology"/>
<dbReference type="GO" id="GO:0050661">
    <property type="term" value="F:NADP binding"/>
    <property type="evidence" value="ECO:0007669"/>
    <property type="project" value="InterPro"/>
</dbReference>
<evidence type="ECO:0000256" key="4">
    <source>
        <dbReference type="ARBA" id="ARBA00022598"/>
    </source>
</evidence>
<dbReference type="InterPro" id="IPR004101">
    <property type="entry name" value="Mur_ligase_C"/>
</dbReference>
<evidence type="ECO:0000256" key="8">
    <source>
        <dbReference type="ARBA" id="ARBA00023306"/>
    </source>
</evidence>
<gene>
    <name evidence="9" type="primary">murD</name>
    <name evidence="13" type="ORF">SAMN05421779_103466</name>
</gene>
<keyword evidence="5 9" id="KW-0132">Cell division</keyword>
<dbReference type="HAMAP" id="MF_00639">
    <property type="entry name" value="MurD"/>
    <property type="match status" value="1"/>
</dbReference>
<dbReference type="GO" id="GO:0004326">
    <property type="term" value="F:tetrahydrofolylpolyglutamate synthase activity"/>
    <property type="evidence" value="ECO:0007669"/>
    <property type="project" value="InterPro"/>
</dbReference>
<feature type="domain" description="Mur ligase C-terminal" evidence="11">
    <location>
        <begin position="319"/>
        <end position="430"/>
    </location>
</feature>
<dbReference type="PANTHER" id="PTHR43692">
    <property type="entry name" value="UDP-N-ACETYLMURAMOYLALANINE--D-GLUTAMATE LIGASE"/>
    <property type="match status" value="1"/>
</dbReference>
<keyword evidence="3 9" id="KW-0963">Cytoplasm</keyword>
<dbReference type="GO" id="GO:0051301">
    <property type="term" value="P:cell division"/>
    <property type="evidence" value="ECO:0007669"/>
    <property type="project" value="UniProtKB-KW"/>
</dbReference>
<dbReference type="Pfam" id="PF21799">
    <property type="entry name" value="MurD-like_N"/>
    <property type="match status" value="1"/>
</dbReference>
<evidence type="ECO:0000256" key="2">
    <source>
        <dbReference type="ARBA" id="ARBA00004752"/>
    </source>
</evidence>
<dbReference type="Gene3D" id="3.40.1190.10">
    <property type="entry name" value="Mur-like, catalytic domain"/>
    <property type="match status" value="1"/>
</dbReference>
<evidence type="ECO:0000256" key="7">
    <source>
        <dbReference type="ARBA" id="ARBA00022840"/>
    </source>
</evidence>
<dbReference type="Pfam" id="PF08245">
    <property type="entry name" value="Mur_ligase_M"/>
    <property type="match status" value="1"/>
</dbReference>
<accession>A0A1N7LP83</accession>
<keyword evidence="14" id="KW-1185">Reference proteome</keyword>
<reference evidence="13 14" key="1">
    <citation type="submission" date="2017-01" db="EMBL/GenBank/DDBJ databases">
        <authorList>
            <person name="Mah S.A."/>
            <person name="Swanson W.J."/>
            <person name="Moy G.W."/>
            <person name="Vacquier V.D."/>
        </authorList>
    </citation>
    <scope>NUCLEOTIDE SEQUENCE [LARGE SCALE GENOMIC DNA]</scope>
    <source>
        <strain evidence="13 14">DSM 11589</strain>
    </source>
</reference>
<comment type="pathway">
    <text evidence="2 9 10">Cell wall biogenesis; peptidoglycan biosynthesis.</text>
</comment>
<dbReference type="InterPro" id="IPR013221">
    <property type="entry name" value="Mur_ligase_cen"/>
</dbReference>
<evidence type="ECO:0000259" key="11">
    <source>
        <dbReference type="Pfam" id="PF02875"/>
    </source>
</evidence>
<dbReference type="Gene3D" id="3.40.50.720">
    <property type="entry name" value="NAD(P)-binding Rossmann-like Domain"/>
    <property type="match status" value="1"/>
</dbReference>
<organism evidence="13 14">
    <name type="scientific">Insolitispirillum peregrinum</name>
    <dbReference type="NCBI Taxonomy" id="80876"/>
    <lineage>
        <taxon>Bacteria</taxon>
        <taxon>Pseudomonadati</taxon>
        <taxon>Pseudomonadota</taxon>
        <taxon>Alphaproteobacteria</taxon>
        <taxon>Rhodospirillales</taxon>
        <taxon>Novispirillaceae</taxon>
        <taxon>Insolitispirillum</taxon>
    </lineage>
</organism>
<comment type="function">
    <text evidence="9 10">Cell wall formation. Catalyzes the addition of glutamate to the nucleotide precursor UDP-N-acetylmuramoyl-L-alanine (UMA).</text>
</comment>
<evidence type="ECO:0000256" key="1">
    <source>
        <dbReference type="ARBA" id="ARBA00004496"/>
    </source>
</evidence>
<dbReference type="Gene3D" id="3.90.190.20">
    <property type="entry name" value="Mur ligase, C-terminal domain"/>
    <property type="match status" value="1"/>
</dbReference>
<protein>
    <recommendedName>
        <fullName evidence="9 10">UDP-N-acetylmuramoylalanine--D-glutamate ligase</fullName>
        <ecNumber evidence="9 10">6.3.2.9</ecNumber>
    </recommendedName>
    <alternativeName>
        <fullName evidence="9">D-glutamic acid-adding enzyme</fullName>
    </alternativeName>
    <alternativeName>
        <fullName evidence="9">UDP-N-acetylmuramoyl-L-alanyl-D-glutamate synthetase</fullName>
    </alternativeName>
</protein>
<dbReference type="PROSITE" id="PS01011">
    <property type="entry name" value="FOLYLPOLYGLU_SYNT_1"/>
    <property type="match status" value="1"/>
</dbReference>
<dbReference type="SUPFAM" id="SSF53623">
    <property type="entry name" value="MurD-like peptide ligases, catalytic domain"/>
    <property type="match status" value="1"/>
</dbReference>
<name>A0A1N7LP83_9PROT</name>
<evidence type="ECO:0000313" key="14">
    <source>
        <dbReference type="Proteomes" id="UP000185678"/>
    </source>
</evidence>
<feature type="binding site" evidence="9">
    <location>
        <begin position="117"/>
        <end position="123"/>
    </location>
    <ligand>
        <name>ATP</name>
        <dbReference type="ChEBI" id="CHEBI:30616"/>
    </ligand>
</feature>
<evidence type="ECO:0000256" key="9">
    <source>
        <dbReference type="HAMAP-Rule" id="MF_00639"/>
    </source>
</evidence>
<dbReference type="GO" id="GO:0008360">
    <property type="term" value="P:regulation of cell shape"/>
    <property type="evidence" value="ECO:0007669"/>
    <property type="project" value="UniProtKB-KW"/>
</dbReference>
<dbReference type="SUPFAM" id="SSF51735">
    <property type="entry name" value="NAD(P)-binding Rossmann-fold domains"/>
    <property type="match status" value="1"/>
</dbReference>
<keyword evidence="9 10" id="KW-0573">Peptidoglycan synthesis</keyword>